<accession>D6PBY7</accession>
<dbReference type="EMBL" id="GU942972">
    <property type="protein sequence ID" value="ADD93238.1"/>
    <property type="molecule type" value="Genomic_DNA"/>
</dbReference>
<name>D6PBY7_9ARCH</name>
<organism evidence="1">
    <name type="scientific">uncultured archaeon MedDCM-OCT-S08-C54</name>
    <dbReference type="NCBI Taxonomy" id="743098"/>
    <lineage>
        <taxon>Archaea</taxon>
        <taxon>environmental samples</taxon>
    </lineage>
</organism>
<proteinExistence type="predicted"/>
<protein>
    <submittedName>
        <fullName evidence="1">Uncharacterized protein</fullName>
    </submittedName>
</protein>
<evidence type="ECO:0000313" key="1">
    <source>
        <dbReference type="EMBL" id="ADD93238.1"/>
    </source>
</evidence>
<dbReference type="AlphaFoldDB" id="D6PBY7"/>
<sequence length="149" mass="16783">MIRDVKWKKNFVVLAILALAITFYMPTSEAQEDPYIENVIYSKGSEESSTIVLSGRDNATFYKYLILDDYSQAPTNWFESDFNDSSWSFGAAPFGDRSVSGVEPNLIWNTQGNSPYEDDVILVRHKFQLSGIVTSAQIDVAFATTVHHI</sequence>
<reference evidence="1" key="1">
    <citation type="journal article" date="2010" name="ISME J.">
        <title>Metagenome of the Mediterranean deep chlorophyll maximum studied by direct and fosmid library 454 pyrosequencing.</title>
        <authorList>
            <person name="Ghai R."/>
            <person name="Martin-Cuadrado A.B."/>
            <person name="Molto A.G."/>
            <person name="Heredia I.G."/>
            <person name="Cabrera R."/>
            <person name="Martin J."/>
            <person name="Verdu M."/>
            <person name="Deschamps P."/>
            <person name="Moreira D."/>
            <person name="Lopez-Garcia P."/>
            <person name="Mira A."/>
            <person name="Rodriguez-Valera F."/>
        </authorList>
    </citation>
    <scope>NUCLEOTIDE SEQUENCE</scope>
</reference>